<dbReference type="Pfam" id="PF05567">
    <property type="entry name" value="T4P_PilY1"/>
    <property type="match status" value="1"/>
</dbReference>
<keyword evidence="1" id="KW-0479">Metal-binding</keyword>
<keyword evidence="3" id="KW-1133">Transmembrane helix</keyword>
<gene>
    <name evidence="5" type="ORF">SAMN02745117_01835</name>
</gene>
<dbReference type="OrthoDB" id="7156875at2"/>
<evidence type="ECO:0000259" key="4">
    <source>
        <dbReference type="Pfam" id="PF05567"/>
    </source>
</evidence>
<reference evidence="5 6" key="1">
    <citation type="submission" date="2016-11" db="EMBL/GenBank/DDBJ databases">
        <authorList>
            <person name="Jaros S."/>
            <person name="Januszkiewicz K."/>
            <person name="Wedrychowicz H."/>
        </authorList>
    </citation>
    <scope>NUCLEOTIDE SEQUENCE [LARGE SCALE GENOMIC DNA]</scope>
    <source>
        <strain evidence="5 6">DSM 16112</strain>
    </source>
</reference>
<keyword evidence="2" id="KW-0106">Calcium</keyword>
<dbReference type="STRING" id="1122156.SAMN02745117_01835"/>
<keyword evidence="6" id="KW-1185">Reference proteome</keyword>
<protein>
    <submittedName>
        <fullName evidence="5">Type IV pilus assembly protein PilY1</fullName>
    </submittedName>
</protein>
<keyword evidence="3" id="KW-0472">Membrane</keyword>
<dbReference type="Proteomes" id="UP000184327">
    <property type="component" value="Unassembled WGS sequence"/>
</dbReference>
<name>A0A1M5B6Q2_9BURK</name>
<evidence type="ECO:0000256" key="3">
    <source>
        <dbReference type="SAM" id="Phobius"/>
    </source>
</evidence>
<dbReference type="EMBL" id="FQUZ01000020">
    <property type="protein sequence ID" value="SHF38138.1"/>
    <property type="molecule type" value="Genomic_DNA"/>
</dbReference>
<feature type="domain" description="PilY1 beta-propeller" evidence="4">
    <location>
        <begin position="917"/>
        <end position="1272"/>
    </location>
</feature>
<organism evidence="5 6">
    <name type="scientific">Lampropedia hyalina DSM 16112</name>
    <dbReference type="NCBI Taxonomy" id="1122156"/>
    <lineage>
        <taxon>Bacteria</taxon>
        <taxon>Pseudomonadati</taxon>
        <taxon>Pseudomonadota</taxon>
        <taxon>Betaproteobacteria</taxon>
        <taxon>Burkholderiales</taxon>
        <taxon>Comamonadaceae</taxon>
        <taxon>Lampropedia</taxon>
    </lineage>
</organism>
<evidence type="ECO:0000256" key="2">
    <source>
        <dbReference type="ARBA" id="ARBA00022837"/>
    </source>
</evidence>
<feature type="transmembrane region" description="Helical" evidence="3">
    <location>
        <begin position="29"/>
        <end position="49"/>
    </location>
</feature>
<accession>A0A1M5B6Q2</accession>
<evidence type="ECO:0000256" key="1">
    <source>
        <dbReference type="ARBA" id="ARBA00022723"/>
    </source>
</evidence>
<dbReference type="GO" id="GO:0046872">
    <property type="term" value="F:metal ion binding"/>
    <property type="evidence" value="ECO:0007669"/>
    <property type="project" value="UniProtKB-KW"/>
</dbReference>
<dbReference type="RefSeq" id="WP_073356393.1">
    <property type="nucleotide sequence ID" value="NZ_FQUZ01000020.1"/>
</dbReference>
<proteinExistence type="predicted"/>
<evidence type="ECO:0000313" key="6">
    <source>
        <dbReference type="Proteomes" id="UP000184327"/>
    </source>
</evidence>
<keyword evidence="3" id="KW-0812">Transmembrane</keyword>
<sequence length="1476" mass="160050">MNRLPPRGPATALSPAAIQPMAHSQRRRLTLAALTATSILAIGVLGFPYQAHGSLSSGVSGIPAIQLASGPLYASGSRAKPTLTLTLSVEFPTVGAAYRDSYSPTNTYIGYFHTGSCYRYNKTDNYFERYGNADASKGCDGKGFHGNFMNWANTSSIDILRLGLTGGDRITDESDKTVLQRAVLQTGFYNSSSYFPAKTLSSSHVKRSVPDELKIKTDGSTHSGDIKIANCLNRIFFGTESTGNCNGPGNNGNLGQGGLQNGRIGEIVKNERKTVINLNNYKTTECSDGSQCSFEGVRKVYFGRQDGRDAYWHWAYVRNGFTCSWSEDSMGDPSAGTVKKCYVSNERYDDAFEDKSLTSNTHFLTKVQVCEAGDPRGTDYCQRYPNGYYKPVGNLQKYSDRVRVAAFGYLMESGNKRYGGVLRAPMKFVGPKNYSSNGTELPGENTEVEWNMQTGVFFTNPQKAAEGNSGVINYLNKFGRTGTEGTYKSNDPVGELYYESLRYLQGLQPTPRAISFNNTDDTSQAIPESFKDGFQVLTQWTDPHADGVSTQDYSCVRNNIVLIGDVNTHNDKSLPGNTRITGEGDFDRSGEVDLSRNIPNFKTWTEVLAGFEKNSVVQYIDNNGVQRKTSSPNGQVFNMDANANTGSSNAAYYIAGAAYWANTHDIRGENWTKNNKDSKGNSKIRPGMRAKTYVIDVNEGGANSTYNTRKQRQFFLTAKYGGFNDMSGYGNPFVDDKGITNNGSWARTPASPTTSDPQTYFLANQAQDILDGLDDIFESIVAEANSIATGAISSSVLQQDDIGYLYRGQFDVSSWSGDVAAISLKTQGTGQNTSLQLGTEQGWSAASKLASIAPDERNIVVGNPDRRSASRFLWNEIAASLQAHLHASDNRGTDRLAFLRGDRSKEGAPFRVRGRLLGDIVNSGVVYSGAPSNSVADTDYYTSALYAEKQDRAPVVFVGANDGMLHAFNATGDTDGGKELFAYIPSWVTPRLHLLADPNYSVNGHQSYVDATPVVAEAKVGTGEDVTWKTVLVGGTGEGGQGVYALDVSDPSAFSKDKVLWEFTDADDADLGNVVGVPEILKVQTGANSYKWFAVVAGGVNNYVSDGRASSNGKPTLFFLDLGKAYGSNWSLGSNYFKIQFPVNTSINMASGMVNFTSSVNAYGVLERVYAGDLQGNLWRVDFKGKNLKDVGDVTGKPLFIATDKNSGGERQPISAKPILFRADSYNTVVAFGTGKYLEENDNTSTKQQTFYAVLDANTTPGGAEDDKDDSASGSVVARTRLKAADVNKATGDVTVANSTESPFNWATIYQIKANDKLTDPKQKKSGLYAGWYFHYIDNGERQISEGAVYGQQVLVNSLIPPSANQGICGTGDSFAYIVNVAMGTAEREASTVGLLGAPLVVDVDESYSALNSVGQRTRTIRSRVIQQGSKAGTEGTKVGEMISRTLLTGRLSWRQIPNYQELRGMPLEDFAPTNP</sequence>
<dbReference type="InterPro" id="IPR008707">
    <property type="entry name" value="B-propeller_PilY1"/>
</dbReference>
<evidence type="ECO:0000313" key="5">
    <source>
        <dbReference type="EMBL" id="SHF38138.1"/>
    </source>
</evidence>